<reference evidence="1 2" key="1">
    <citation type="submission" date="2014-02" db="EMBL/GenBank/DDBJ databases">
        <title>The genome sequence of Colletotrichum salicis CBS 607.94.</title>
        <authorList>
            <person name="Baroncelli R."/>
            <person name="Thon M.R."/>
        </authorList>
    </citation>
    <scope>NUCLEOTIDE SEQUENCE [LARGE SCALE GENOMIC DNA]</scope>
    <source>
        <strain evidence="1 2">CBS 607.94</strain>
    </source>
</reference>
<dbReference type="Proteomes" id="UP000070121">
    <property type="component" value="Unassembled WGS sequence"/>
</dbReference>
<protein>
    <submittedName>
        <fullName evidence="1">Uncharacterized protein</fullName>
    </submittedName>
</protein>
<organism evidence="1 2">
    <name type="scientific">Colletotrichum salicis</name>
    <dbReference type="NCBI Taxonomy" id="1209931"/>
    <lineage>
        <taxon>Eukaryota</taxon>
        <taxon>Fungi</taxon>
        <taxon>Dikarya</taxon>
        <taxon>Ascomycota</taxon>
        <taxon>Pezizomycotina</taxon>
        <taxon>Sordariomycetes</taxon>
        <taxon>Hypocreomycetidae</taxon>
        <taxon>Glomerellales</taxon>
        <taxon>Glomerellaceae</taxon>
        <taxon>Colletotrichum</taxon>
        <taxon>Colletotrichum acutatum species complex</taxon>
    </lineage>
</organism>
<dbReference type="AlphaFoldDB" id="A0A135V3C2"/>
<evidence type="ECO:0000313" key="2">
    <source>
        <dbReference type="Proteomes" id="UP000070121"/>
    </source>
</evidence>
<gene>
    <name evidence="1" type="ORF">CSAL01_08740</name>
</gene>
<evidence type="ECO:0000313" key="1">
    <source>
        <dbReference type="EMBL" id="KXH67143.1"/>
    </source>
</evidence>
<comment type="caution">
    <text evidence="1">The sequence shown here is derived from an EMBL/GenBank/DDBJ whole genome shotgun (WGS) entry which is preliminary data.</text>
</comment>
<dbReference type="OrthoDB" id="10629248at2759"/>
<accession>A0A135V3C2</accession>
<keyword evidence="2" id="KW-1185">Reference proteome</keyword>
<dbReference type="EMBL" id="JFFI01000539">
    <property type="protein sequence ID" value="KXH67143.1"/>
    <property type="molecule type" value="Genomic_DNA"/>
</dbReference>
<sequence length="261" mass="30198">MERDERHELFFYEEPPAVQHVTHRITENADHWLTDMTLTEAGATPSGTGLTSTDDHQYRKSVTAAIPSSGSVNFHTTTEVDEGFCFSNNSEDSFKVFISKQKIEKASPSMFEKIQRQPNFMDNDEIGLMLVLFDITHGGTQNLIPEKILNPELHAIPRHKTWMPKTDDIDNPPEARVVEVFAWAAWEIRAEDIYHKMVNYLGFICMIDKKGNILRPDWVVEEPMIECTKTGIHIQKAQSRPQVRKLDRLRRYRQNPQRLCC</sequence>
<name>A0A135V3C2_9PEZI</name>
<proteinExistence type="predicted"/>